<dbReference type="InterPro" id="IPR001452">
    <property type="entry name" value="SH3_domain"/>
</dbReference>
<evidence type="ECO:0000256" key="1">
    <source>
        <dbReference type="ARBA" id="ARBA00022443"/>
    </source>
</evidence>
<dbReference type="PANTHER" id="PTHR31778">
    <property type="entry name" value="BUD SITE SELECTION PROTEIN RAX2"/>
    <property type="match status" value="1"/>
</dbReference>
<protein>
    <recommendedName>
        <fullName evidence="4">SH3 domain-containing protein</fullName>
    </recommendedName>
</protein>
<dbReference type="GO" id="GO:1902929">
    <property type="term" value="C:plasma membrane of growing cell tip"/>
    <property type="evidence" value="ECO:0007669"/>
    <property type="project" value="TreeGrafter"/>
</dbReference>
<dbReference type="InterPro" id="IPR036028">
    <property type="entry name" value="SH3-like_dom_sf"/>
</dbReference>
<keyword evidence="1 2" id="KW-0728">SH3 domain</keyword>
<reference evidence="5 6" key="1">
    <citation type="submission" date="2006-10" db="EMBL/GenBank/DDBJ databases">
        <title>The Genome Sequence of Batrachochytrium dendrobatidis JEL423.</title>
        <authorList>
            <consortium name="The Broad Institute Genome Sequencing Platform"/>
            <person name="Birren B."/>
            <person name="Lander E."/>
            <person name="Galagan J."/>
            <person name="Cuomo C."/>
            <person name="Devon K."/>
            <person name="Jaffe D."/>
            <person name="Butler J."/>
            <person name="Alvarez P."/>
            <person name="Gnerre S."/>
            <person name="Grabherr M."/>
            <person name="Kleber M."/>
            <person name="Mauceli E."/>
            <person name="Brockman W."/>
            <person name="Young S."/>
            <person name="LaButti K."/>
            <person name="Sykes S."/>
            <person name="DeCaprio D."/>
            <person name="Crawford M."/>
            <person name="Koehrsen M."/>
            <person name="Engels R."/>
            <person name="Montgomery P."/>
            <person name="Pearson M."/>
            <person name="Howarth C."/>
            <person name="Larson L."/>
            <person name="White J."/>
            <person name="O'Leary S."/>
            <person name="Kodira C."/>
            <person name="Zeng Q."/>
            <person name="Yandava C."/>
            <person name="Alvarado L."/>
            <person name="Longcore J."/>
            <person name="James T."/>
        </authorList>
    </citation>
    <scope>NUCLEOTIDE SEQUENCE [LARGE SCALE GENOMIC DNA]</scope>
    <source>
        <strain evidence="5 6">JEL423</strain>
    </source>
</reference>
<sequence>MTIIWGFASFNMVQANTTSLYKSNTISPQLSDIVWGNIGTKMTLLGNFTRLTTTLTGLSPIDFTLSNKQLVLSTIPSSMLAPPSQLTPSGLKAGAIASYSSDDRIASVCRSDTLLFMGGKMTTLSNHPTVSNVFALNLTSSAQIIDLNKGLSTPVSALACIGNHSVWAVSSTATNASTTISNSTTTDLLSGYIAIWSRQDSAWTTPTGKGLDGPVNDIKVIAPGAVDAGLLSCPSKKNGWVMPSTTGIIEFQLGTSVIITAIAIQNLVGTTDGVKTFSVISPAVSPGAPYKLAMADTSGVLGAICTVCTLPRDENMHVFYIIDPEKTAASNDVQIIVISSYGLSTSGLATIQFYQRELSANLVGPWTILHAAQPMAQITITGASQAASSYATFKPNIIDQGMYTITAFIPACALNTTLVSSVPMASIPQSLSSDLCTSRGNVTVAVVSPNNAGTPQTVVLSLQTPAETQTVLGTFLLSPGSFFNISCATSTGTSVAIEGFTVVKTPSVTGLKNLASFATNDPKSVFTPFAADAIPDNAVVKSLAVDSKDVVYVAGQLYIAPNMANIVKYTPGVNASGVRGWSALSGGGLNAGVSALASYQSLLFVGGDFTGTQNGLVMLSRVAIYNSDKDTWLPMSGGINAAPTSISVDSQTRTVRILGPYTLQYTSQTDTVGVAVPGMLVWSIDTNSFISPPESISGILDVPPMFSRSGNEQETNMIAAGIITDFAGIAKSSYGVGVAELGVNGVNGLVSIPDKARLTSVASDTKHGVIYMAGTSLAGVSSISSMQADGSKFYYLGVNITAGEVRDMVYFDQSDMVVLCGSFKSVTIRNVSTPVSGLVAFNPTTLEISKSITFDLPSLGCIGACIWDASIQTWSNILSGVRGTYQAVDVSTNGVVYFGGKFTVNNTILASATPTTTVSILTLSPGESLPKVQYSTALSPIDLNGNVTSLGLSLNGVVYIAIVDRSGITNLTRVNNGQIFTYQLNQQSLVTEISPMGWNTSSGVYVDGMLLTGRIITSESVDGSPASTKPFVAALYDPTRNILTPLISAIPSTSVVSTVRVQTPIKSIPPSSRDQNNDSARLIPIWALVLIVIAALIACALLFWMIYICVRNNRNRKTAELSIKPADKSQIETDQQSNIQREILPARWSPGQETIYTVPNGLVDKQDSNDTISFSPKEIESSYGDQFEIFCENQSKHYPPSSSIGSLPHPSNEGWCNVLPPDARSMGKTFPVKQNAKKGETEPVVSEDVFFDCPDLTRSTISSDRAYKSETPLAIQTNGPYRPPLPPHLKCIPQRRSGSLHSYMAEHGFLLSPAAEEEHGDLLPLSMQANARSIQQPPSFKIERVTSISTFEDPSSMSISILDPVPSNIDNVAVGDAYQNDRPLRRRSNTNSIANDYFDGDAELLNMSSHSIKPTRPGSWLVQSHQLAIAQDSYHAQDSTELNLHTGDKIEVLDCTDPFWWTGRLGKRRDQIGLFPASLTSKDIH</sequence>
<evidence type="ECO:0000256" key="3">
    <source>
        <dbReference type="SAM" id="Phobius"/>
    </source>
</evidence>
<dbReference type="Pfam" id="PF00018">
    <property type="entry name" value="SH3_1"/>
    <property type="match status" value="1"/>
</dbReference>
<gene>
    <name evidence="5" type="ORF">BDEG_24749</name>
</gene>
<keyword evidence="3" id="KW-0472">Membrane</keyword>
<reference evidence="5 6" key="2">
    <citation type="submission" date="2016-05" db="EMBL/GenBank/DDBJ databases">
        <title>Lineage-specific infection strategies underlie the spectrum of fungal disease in amphibians.</title>
        <authorList>
            <person name="Cuomo C.A."/>
            <person name="Farrer R.A."/>
            <person name="James T."/>
            <person name="Longcore J."/>
            <person name="Birren B."/>
        </authorList>
    </citation>
    <scope>NUCLEOTIDE SEQUENCE [LARGE SCALE GENOMIC DNA]</scope>
    <source>
        <strain evidence="5 6">JEL423</strain>
    </source>
</reference>
<accession>A0A177WLX9</accession>
<dbReference type="PROSITE" id="PS50002">
    <property type="entry name" value="SH3"/>
    <property type="match status" value="1"/>
</dbReference>
<organism evidence="5 6">
    <name type="scientific">Batrachochytrium dendrobatidis (strain JEL423)</name>
    <dbReference type="NCBI Taxonomy" id="403673"/>
    <lineage>
        <taxon>Eukaryota</taxon>
        <taxon>Fungi</taxon>
        <taxon>Fungi incertae sedis</taxon>
        <taxon>Chytridiomycota</taxon>
        <taxon>Chytridiomycota incertae sedis</taxon>
        <taxon>Chytridiomycetes</taxon>
        <taxon>Rhizophydiales</taxon>
        <taxon>Rhizophydiales incertae sedis</taxon>
        <taxon>Batrachochytrium</taxon>
    </lineage>
</organism>
<keyword evidence="3" id="KW-1133">Transmembrane helix</keyword>
<feature type="transmembrane region" description="Helical" evidence="3">
    <location>
        <begin position="1085"/>
        <end position="1110"/>
    </location>
</feature>
<keyword evidence="3" id="KW-0812">Transmembrane</keyword>
<dbReference type="Proteomes" id="UP000077115">
    <property type="component" value="Unassembled WGS sequence"/>
</dbReference>
<feature type="domain" description="SH3" evidence="4">
    <location>
        <begin position="1423"/>
        <end position="1485"/>
    </location>
</feature>
<dbReference type="SMART" id="SM00326">
    <property type="entry name" value="SH3"/>
    <property type="match status" value="1"/>
</dbReference>
<dbReference type="CDD" id="cd00174">
    <property type="entry name" value="SH3"/>
    <property type="match status" value="1"/>
</dbReference>
<name>A0A177WLX9_BATDL</name>
<dbReference type="VEuPathDB" id="FungiDB:BDEG_24749"/>
<evidence type="ECO:0000259" key="4">
    <source>
        <dbReference type="PROSITE" id="PS50002"/>
    </source>
</evidence>
<proteinExistence type="predicted"/>
<dbReference type="PANTHER" id="PTHR31778:SF2">
    <property type="entry name" value="BUD SITE SELECTION PROTEIN RAX2"/>
    <property type="match status" value="1"/>
</dbReference>
<evidence type="ECO:0000313" key="5">
    <source>
        <dbReference type="EMBL" id="OAJ41103.1"/>
    </source>
</evidence>
<evidence type="ECO:0000313" key="6">
    <source>
        <dbReference type="Proteomes" id="UP000077115"/>
    </source>
</evidence>
<evidence type="ECO:0000256" key="2">
    <source>
        <dbReference type="PROSITE-ProRule" id="PRU00192"/>
    </source>
</evidence>
<dbReference type="OrthoDB" id="2503993at2759"/>
<dbReference type="Gene3D" id="2.30.30.40">
    <property type="entry name" value="SH3 Domains"/>
    <property type="match status" value="1"/>
</dbReference>
<dbReference type="STRING" id="403673.A0A177WLX9"/>
<dbReference type="EMBL" id="DS022305">
    <property type="protein sequence ID" value="OAJ41103.1"/>
    <property type="molecule type" value="Genomic_DNA"/>
</dbReference>
<dbReference type="SUPFAM" id="SSF50044">
    <property type="entry name" value="SH3-domain"/>
    <property type="match status" value="1"/>
</dbReference>